<evidence type="ECO:0000259" key="4">
    <source>
        <dbReference type="Pfam" id="PF19327"/>
    </source>
</evidence>
<feature type="domain" description="ATP adenylyltransferase C-terminal" evidence="3">
    <location>
        <begin position="227"/>
        <end position="339"/>
    </location>
</feature>
<dbReference type="Gene3D" id="3.30.428.70">
    <property type="match status" value="1"/>
</dbReference>
<evidence type="ECO:0000256" key="2">
    <source>
        <dbReference type="SAM" id="MobiDB-lite"/>
    </source>
</evidence>
<dbReference type="Pfam" id="PF09830">
    <property type="entry name" value="ATP_transf"/>
    <property type="match status" value="1"/>
</dbReference>
<dbReference type="KEGG" id="nmv:NITMOv2_1952"/>
<dbReference type="InterPro" id="IPR009163">
    <property type="entry name" value="Ap4A_phos1/2"/>
</dbReference>
<dbReference type="SUPFAM" id="SSF54197">
    <property type="entry name" value="HIT-like"/>
    <property type="match status" value="1"/>
</dbReference>
<dbReference type="STRING" id="42253.NITMOv2_1952"/>
<dbReference type="InterPro" id="IPR036265">
    <property type="entry name" value="HIT-like_sf"/>
</dbReference>
<evidence type="ECO:0000256" key="1">
    <source>
        <dbReference type="PIRSR" id="PIRSR000846-1"/>
    </source>
</evidence>
<dbReference type="GO" id="GO:0005524">
    <property type="term" value="F:ATP binding"/>
    <property type="evidence" value="ECO:0007669"/>
    <property type="project" value="InterPro"/>
</dbReference>
<dbReference type="EMBL" id="CP011801">
    <property type="protein sequence ID" value="ALA58369.1"/>
    <property type="molecule type" value="Genomic_DNA"/>
</dbReference>
<proteinExistence type="predicted"/>
<feature type="domain" description="Ap4A phosphorylase 1/2 N-terminal" evidence="4">
    <location>
        <begin position="49"/>
        <end position="214"/>
    </location>
</feature>
<dbReference type="PANTHER" id="PTHR38420:SF1">
    <property type="entry name" value="PUTATIVE (AFU_ORTHOLOGUE AFUA_5G14690)-RELATED"/>
    <property type="match status" value="1"/>
</dbReference>
<dbReference type="PATRIC" id="fig|42253.5.peg.1923"/>
<dbReference type="PIRSF" id="PIRSF000846">
    <property type="entry name" value="ATP_adenylyltr"/>
    <property type="match status" value="1"/>
</dbReference>
<evidence type="ECO:0000259" key="3">
    <source>
        <dbReference type="Pfam" id="PF09830"/>
    </source>
</evidence>
<evidence type="ECO:0000313" key="5">
    <source>
        <dbReference type="EMBL" id="ALA58369.1"/>
    </source>
</evidence>
<organism evidence="5 6">
    <name type="scientific">Nitrospira moscoviensis</name>
    <dbReference type="NCBI Taxonomy" id="42253"/>
    <lineage>
        <taxon>Bacteria</taxon>
        <taxon>Pseudomonadati</taxon>
        <taxon>Nitrospirota</taxon>
        <taxon>Nitrospiria</taxon>
        <taxon>Nitrospirales</taxon>
        <taxon>Nitrospiraceae</taxon>
        <taxon>Nitrospira</taxon>
    </lineage>
</organism>
<dbReference type="EC" id="2.7.7.53" evidence="5"/>
<keyword evidence="5" id="KW-0808">Transferase</keyword>
<sequence>MKPGKTANSSPRLGQAEGAGRPTGGAAPADRTPAWRVSQASSQQPPDEQDRVLTPGTLLMALHERAARARRLGAIHSIHTITEVLEQDGVAFQIKVMQSNAKPVSGAPANRNPFLPYDPDLFVASISPTHVALLNKYSVLEPHLLIVTRAFEDQRAQLTQKDCEALLAALTEIDGLAFYNAGQEAGASQAHKHLQIVPLAETGLSPLPIEPLLRFTHMENPVGTVPGLPFRHACAPMDADWINPEKDSGASAHACYRALLRAAGLSVEASTGSQAMTGPYNLLATRKWLLLVPRSEECFEGVSINALGFAGALLAKSPAQLAALRRHGPMTALRRVALPP</sequence>
<dbReference type="InterPro" id="IPR045759">
    <property type="entry name" value="Ap4A_phos1/2_N"/>
</dbReference>
<dbReference type="InterPro" id="IPR043171">
    <property type="entry name" value="Ap4A_phos1/2-like"/>
</dbReference>
<name>A0A0K2GBX1_NITMO</name>
<dbReference type="GO" id="GO:0009117">
    <property type="term" value="P:nucleotide metabolic process"/>
    <property type="evidence" value="ECO:0007669"/>
    <property type="project" value="InterPro"/>
</dbReference>
<dbReference type="GO" id="GO:0003877">
    <property type="term" value="F:ATP:ADP adenylyltransferase activity"/>
    <property type="evidence" value="ECO:0007669"/>
    <property type="project" value="UniProtKB-EC"/>
</dbReference>
<dbReference type="RefSeq" id="WP_202967340.1">
    <property type="nucleotide sequence ID" value="NZ_CP011801.1"/>
</dbReference>
<feature type="active site" description="Nucleophile" evidence="1">
    <location>
        <position position="193"/>
    </location>
</feature>
<evidence type="ECO:0000313" key="6">
    <source>
        <dbReference type="Proteomes" id="UP000069205"/>
    </source>
</evidence>
<reference evidence="5 6" key="1">
    <citation type="journal article" date="2015" name="Proc. Natl. Acad. Sci. U.S.A.">
        <title>Expanded metabolic versatility of ubiquitous nitrite-oxidizing bacteria from the genus Nitrospira.</title>
        <authorList>
            <person name="Koch H."/>
            <person name="Lucker S."/>
            <person name="Albertsen M."/>
            <person name="Kitzinger K."/>
            <person name="Herbold C."/>
            <person name="Spieck E."/>
            <person name="Nielsen P.H."/>
            <person name="Wagner M."/>
            <person name="Daims H."/>
        </authorList>
    </citation>
    <scope>NUCLEOTIDE SEQUENCE [LARGE SCALE GENOMIC DNA]</scope>
    <source>
        <strain evidence="5 6">NSP M-1</strain>
    </source>
</reference>
<keyword evidence="5" id="KW-0548">Nucleotidyltransferase</keyword>
<feature type="compositionally biased region" description="Polar residues" evidence="2">
    <location>
        <begin position="1"/>
        <end position="12"/>
    </location>
</feature>
<dbReference type="AlphaFoldDB" id="A0A0K2GBX1"/>
<keyword evidence="6" id="KW-1185">Reference proteome</keyword>
<dbReference type="InterPro" id="IPR019200">
    <property type="entry name" value="ATP_adenylylTrfase_C"/>
</dbReference>
<feature type="compositionally biased region" description="Low complexity" evidence="2">
    <location>
        <begin position="16"/>
        <end position="29"/>
    </location>
</feature>
<dbReference type="PANTHER" id="PTHR38420">
    <property type="entry name" value="AP-4-A PHOSPHORYLASE II"/>
    <property type="match status" value="1"/>
</dbReference>
<gene>
    <name evidence="5" type="ORF">NITMOv2_1952</name>
</gene>
<accession>A0A0K2GBX1</accession>
<feature type="region of interest" description="Disordered" evidence="2">
    <location>
        <begin position="1"/>
        <end position="52"/>
    </location>
</feature>
<dbReference type="Pfam" id="PF19327">
    <property type="entry name" value="Ap4A_phos_N"/>
    <property type="match status" value="1"/>
</dbReference>
<dbReference type="Proteomes" id="UP000069205">
    <property type="component" value="Chromosome"/>
</dbReference>
<protein>
    <submittedName>
        <fullName evidence="5">Putative Ap4A phosphorylase II</fullName>
        <ecNumber evidence="5">2.7.7.53</ecNumber>
    </submittedName>
</protein>